<dbReference type="SUPFAM" id="SSF48452">
    <property type="entry name" value="TPR-like"/>
    <property type="match status" value="1"/>
</dbReference>
<dbReference type="EMBL" id="VKLS01000145">
    <property type="protein sequence ID" value="TSB40284.1"/>
    <property type="molecule type" value="Genomic_DNA"/>
</dbReference>
<dbReference type="InterPro" id="IPR053137">
    <property type="entry name" value="NLR-like"/>
</dbReference>
<dbReference type="PANTHER" id="PTHR46082:SF6">
    <property type="entry name" value="AAA+ ATPASE DOMAIN-CONTAINING PROTEIN-RELATED"/>
    <property type="match status" value="1"/>
</dbReference>
<dbReference type="AlphaFoldDB" id="A0A553ZFP3"/>
<evidence type="ECO:0000313" key="2">
    <source>
        <dbReference type="Proteomes" id="UP000320888"/>
    </source>
</evidence>
<keyword evidence="2" id="KW-1185">Reference proteome</keyword>
<evidence type="ECO:0000313" key="1">
    <source>
        <dbReference type="EMBL" id="TSB40284.1"/>
    </source>
</evidence>
<dbReference type="PANTHER" id="PTHR46082">
    <property type="entry name" value="ATP/GTP-BINDING PROTEIN-RELATED"/>
    <property type="match status" value="1"/>
</dbReference>
<dbReference type="RefSeq" id="WP_143942823.1">
    <property type="nucleotide sequence ID" value="NZ_VKLS01000145.1"/>
</dbReference>
<reference evidence="1 2" key="1">
    <citation type="submission" date="2019-07" db="EMBL/GenBank/DDBJ databases">
        <title>Draft genome for Streptomyces benahoarensis MZ03-48.</title>
        <authorList>
            <person name="Gonzalez-Pimentel J.L."/>
        </authorList>
    </citation>
    <scope>NUCLEOTIDE SEQUENCE [LARGE SCALE GENOMIC DNA]</scope>
    <source>
        <strain evidence="1 2">MZ03-48</strain>
    </source>
</reference>
<comment type="caution">
    <text evidence="1">The sequence shown here is derived from an EMBL/GenBank/DDBJ whole genome shotgun (WGS) entry which is preliminary data.</text>
</comment>
<proteinExistence type="predicted"/>
<dbReference type="InterPro" id="IPR011990">
    <property type="entry name" value="TPR-like_helical_dom_sf"/>
</dbReference>
<dbReference type="Gene3D" id="1.25.40.10">
    <property type="entry name" value="Tetratricopeptide repeat domain"/>
    <property type="match status" value="1"/>
</dbReference>
<protein>
    <submittedName>
        <fullName evidence="1">Tetratricopeptide repeat protein</fullName>
    </submittedName>
</protein>
<organism evidence="1 2">
    <name type="scientific">Streptomyces benahoarensis</name>
    <dbReference type="NCBI Taxonomy" id="2595054"/>
    <lineage>
        <taxon>Bacteria</taxon>
        <taxon>Bacillati</taxon>
        <taxon>Actinomycetota</taxon>
        <taxon>Actinomycetes</taxon>
        <taxon>Kitasatosporales</taxon>
        <taxon>Streptomycetaceae</taxon>
        <taxon>Streptomyces</taxon>
    </lineage>
</organism>
<name>A0A553ZFP3_9ACTN</name>
<dbReference type="Proteomes" id="UP000320888">
    <property type="component" value="Unassembled WGS sequence"/>
</dbReference>
<sequence>MGRPRAEAVSLLRRAVEGRTATLGAAHPSTLIARTYLLEFMVGPELDPVTGPELLADCRTAVGPGHPITLAAELNYAFALIVSGQQHRALPLVRGVVAAFERRYGPDHPKTLAGRSLLSRALGEIGLSDEAVAQAEGVADARARVLGPEHPWTAWSWERLAQRRRAVRAGQEGEDEPDRP</sequence>
<gene>
    <name evidence="1" type="ORF">FNZ23_14035</name>
</gene>
<dbReference type="OrthoDB" id="9762169at2"/>
<accession>A0A553ZFP3</accession>
<dbReference type="Pfam" id="PF13374">
    <property type="entry name" value="TPR_10"/>
    <property type="match status" value="2"/>
</dbReference>